<keyword evidence="4" id="KW-1185">Reference proteome</keyword>
<dbReference type="PROSITE" id="PS51318">
    <property type="entry name" value="TAT"/>
    <property type="match status" value="1"/>
</dbReference>
<dbReference type="PANTHER" id="PTHR42924">
    <property type="entry name" value="EXONUCLEASE"/>
    <property type="match status" value="1"/>
</dbReference>
<evidence type="ECO:0000259" key="2">
    <source>
        <dbReference type="SMART" id="SM00481"/>
    </source>
</evidence>
<dbReference type="EMBL" id="JABVEC010000022">
    <property type="protein sequence ID" value="MBC6468938.1"/>
    <property type="molecule type" value="Genomic_DNA"/>
</dbReference>
<evidence type="ECO:0000256" key="1">
    <source>
        <dbReference type="SAM" id="MobiDB-lite"/>
    </source>
</evidence>
<dbReference type="InterPro" id="IPR016195">
    <property type="entry name" value="Pol/histidinol_Pase-like"/>
</dbReference>
<dbReference type="CDD" id="cd07432">
    <property type="entry name" value="PHP_HisPPase"/>
    <property type="match status" value="1"/>
</dbReference>
<organism evidence="3 4">
    <name type="scientific">Actinomadura alba</name>
    <dbReference type="NCBI Taxonomy" id="406431"/>
    <lineage>
        <taxon>Bacteria</taxon>
        <taxon>Bacillati</taxon>
        <taxon>Actinomycetota</taxon>
        <taxon>Actinomycetes</taxon>
        <taxon>Streptosporangiales</taxon>
        <taxon>Thermomonosporaceae</taxon>
        <taxon>Actinomadura</taxon>
    </lineage>
</organism>
<dbReference type="Proteomes" id="UP000805614">
    <property type="component" value="Unassembled WGS sequence"/>
</dbReference>
<proteinExistence type="predicted"/>
<dbReference type="InterPro" id="IPR052018">
    <property type="entry name" value="PHP_domain"/>
</dbReference>
<feature type="compositionally biased region" description="Basic residues" evidence="1">
    <location>
        <begin position="1"/>
        <end position="11"/>
    </location>
</feature>
<dbReference type="SMART" id="SM00481">
    <property type="entry name" value="POLIIIAc"/>
    <property type="match status" value="1"/>
</dbReference>
<name>A0ABR7LVR6_9ACTN</name>
<protein>
    <submittedName>
        <fullName evidence="3">PHP domain-containing protein</fullName>
    </submittedName>
</protein>
<evidence type="ECO:0000313" key="4">
    <source>
        <dbReference type="Proteomes" id="UP000805614"/>
    </source>
</evidence>
<feature type="region of interest" description="Disordered" evidence="1">
    <location>
        <begin position="1"/>
        <end position="30"/>
    </location>
</feature>
<dbReference type="SUPFAM" id="SSF89550">
    <property type="entry name" value="PHP domain-like"/>
    <property type="match status" value="1"/>
</dbReference>
<dbReference type="Pfam" id="PF02811">
    <property type="entry name" value="PHP"/>
    <property type="match status" value="1"/>
</dbReference>
<reference evidence="3 4" key="1">
    <citation type="submission" date="2020-06" db="EMBL/GenBank/DDBJ databases">
        <title>Actinomadura xiongansis sp. nov., isolated from soil of Baiyangdian.</title>
        <authorList>
            <person name="Zhang X."/>
        </authorList>
    </citation>
    <scope>NUCLEOTIDE SEQUENCE [LARGE SCALE GENOMIC DNA]</scope>
    <source>
        <strain evidence="3 4">HBUM206468</strain>
    </source>
</reference>
<dbReference type="RefSeq" id="WP_187245979.1">
    <property type="nucleotide sequence ID" value="NZ_BAAAOK010000001.1"/>
</dbReference>
<sequence>MGHGHDHHHHTHEPADLPPVLDSSIPDEELPPAEVSRRNVLRGAGLLGAGAAAAGVLGAPAAAAAAQKAARSTRSGKGDYLWLAGDHHIHTQYSSDGIYRVIDHVRHANAFGLDWMVITDHGSKEHAKIGVDKVNPDIVAARKATDETLVFQGLEWNIPAAEHGTVFVHPGKNEVAVLKEFENSFDGSVKGATAPTAANEALAIAGVNFLAQAVQKRRIEDALFLANHPARKGLDTPHEIRAWRDAQPSIAVGMEGAPGHQAAGIPAPHGQGSARGYYENSAGPDSWAAYPPESYRTFGGFDWMTATVGGLWDSLLAEGKAWWITANSDSHSVYADTAARGPNSNFPVNGRYEDPVYSGDLALTNGDFWPGYYSRTHVGAASFSYAAVMDAIRAGRVWVDHGNLVKSLNVRVRESNGSARGVTLGDTLHVRRGAKVQLVVEIELPGGPNWAQFAPSLARVDVIQGDVTGKSADKDAFVAPKTKVVKSFEVGKNTGTVQLTYSLGEIDRPVYVRLRGTDGNRVGPGPRGAAVDPNGPLIDVVGDADPWKDLWFYTNPIWVLPGR</sequence>
<feature type="domain" description="Polymerase/histidinol phosphatase N-terminal" evidence="2">
    <location>
        <begin position="85"/>
        <end position="160"/>
    </location>
</feature>
<dbReference type="InterPro" id="IPR003141">
    <property type="entry name" value="Pol/His_phosphatase_N"/>
</dbReference>
<dbReference type="InterPro" id="IPR004013">
    <property type="entry name" value="PHP_dom"/>
</dbReference>
<accession>A0ABR7LVR6</accession>
<dbReference type="InterPro" id="IPR006311">
    <property type="entry name" value="TAT_signal"/>
</dbReference>
<comment type="caution">
    <text evidence="3">The sequence shown here is derived from an EMBL/GenBank/DDBJ whole genome shotgun (WGS) entry which is preliminary data.</text>
</comment>
<evidence type="ECO:0000313" key="3">
    <source>
        <dbReference type="EMBL" id="MBC6468938.1"/>
    </source>
</evidence>
<gene>
    <name evidence="3" type="ORF">HKK74_26095</name>
</gene>
<dbReference type="PANTHER" id="PTHR42924:SF11">
    <property type="entry name" value="POLYMERASE_HISTIDINOL PHOSPHATASE N-TERMINAL DOMAIN-CONTAINING PROTEIN"/>
    <property type="match status" value="1"/>
</dbReference>
<dbReference type="Gene3D" id="3.20.20.140">
    <property type="entry name" value="Metal-dependent hydrolases"/>
    <property type="match status" value="1"/>
</dbReference>